<protein>
    <submittedName>
        <fullName evidence="2">Uncharacterized protein</fullName>
    </submittedName>
</protein>
<proteinExistence type="predicted"/>
<dbReference type="AlphaFoldDB" id="A0AAV5KLC1"/>
<evidence type="ECO:0000313" key="2">
    <source>
        <dbReference type="EMBL" id="GKV25304.1"/>
    </source>
</evidence>
<name>A0AAV5KLC1_9ROSI</name>
<keyword evidence="3" id="KW-1185">Reference proteome</keyword>
<comment type="caution">
    <text evidence="2">The sequence shown here is derived from an EMBL/GenBank/DDBJ whole genome shotgun (WGS) entry which is preliminary data.</text>
</comment>
<evidence type="ECO:0000313" key="3">
    <source>
        <dbReference type="Proteomes" id="UP001054252"/>
    </source>
</evidence>
<dbReference type="Proteomes" id="UP001054252">
    <property type="component" value="Unassembled WGS sequence"/>
</dbReference>
<accession>A0AAV5KLC1</accession>
<dbReference type="EMBL" id="BPVZ01000068">
    <property type="protein sequence ID" value="GKV25304.1"/>
    <property type="molecule type" value="Genomic_DNA"/>
</dbReference>
<feature type="region of interest" description="Disordered" evidence="1">
    <location>
        <begin position="1"/>
        <end position="26"/>
    </location>
</feature>
<sequence>MVKRRAKSTVKQTPKSPEHLGDGVTKKCQNEKKDVPLIYWEVERQIAAIRGVRDVEIEHMLILLHLLRSYAHILVRSSSRPPHCNFSRKIFQMCQLSRMKEMESLIGGGKMKAVFYPRTI</sequence>
<reference evidence="2 3" key="1">
    <citation type="journal article" date="2021" name="Commun. Biol.">
        <title>The genome of Shorea leprosula (Dipterocarpaceae) highlights the ecological relevance of drought in aseasonal tropical rainforests.</title>
        <authorList>
            <person name="Ng K.K.S."/>
            <person name="Kobayashi M.J."/>
            <person name="Fawcett J.A."/>
            <person name="Hatakeyama M."/>
            <person name="Paape T."/>
            <person name="Ng C.H."/>
            <person name="Ang C.C."/>
            <person name="Tnah L.H."/>
            <person name="Lee C.T."/>
            <person name="Nishiyama T."/>
            <person name="Sese J."/>
            <person name="O'Brien M.J."/>
            <person name="Copetti D."/>
            <person name="Mohd Noor M.I."/>
            <person name="Ong R.C."/>
            <person name="Putra M."/>
            <person name="Sireger I.Z."/>
            <person name="Indrioko S."/>
            <person name="Kosugi Y."/>
            <person name="Izuno A."/>
            <person name="Isagi Y."/>
            <person name="Lee S.L."/>
            <person name="Shimizu K.K."/>
        </authorList>
    </citation>
    <scope>NUCLEOTIDE SEQUENCE [LARGE SCALE GENOMIC DNA]</scope>
    <source>
        <strain evidence="2">214</strain>
    </source>
</reference>
<feature type="compositionally biased region" description="Basic and acidic residues" evidence="1">
    <location>
        <begin position="16"/>
        <end position="26"/>
    </location>
</feature>
<dbReference type="PANTHER" id="PTHR37248">
    <property type="entry name" value="TRANSLATION INITIATION FACTOR"/>
    <property type="match status" value="1"/>
</dbReference>
<evidence type="ECO:0000256" key="1">
    <source>
        <dbReference type="SAM" id="MobiDB-lite"/>
    </source>
</evidence>
<gene>
    <name evidence="2" type="ORF">SLEP1_g34762</name>
</gene>
<dbReference type="PANTHER" id="PTHR37248:SF1">
    <property type="entry name" value="TRANSLATION INITIATION FACTOR"/>
    <property type="match status" value="1"/>
</dbReference>
<organism evidence="2 3">
    <name type="scientific">Rubroshorea leprosula</name>
    <dbReference type="NCBI Taxonomy" id="152421"/>
    <lineage>
        <taxon>Eukaryota</taxon>
        <taxon>Viridiplantae</taxon>
        <taxon>Streptophyta</taxon>
        <taxon>Embryophyta</taxon>
        <taxon>Tracheophyta</taxon>
        <taxon>Spermatophyta</taxon>
        <taxon>Magnoliopsida</taxon>
        <taxon>eudicotyledons</taxon>
        <taxon>Gunneridae</taxon>
        <taxon>Pentapetalae</taxon>
        <taxon>rosids</taxon>
        <taxon>malvids</taxon>
        <taxon>Malvales</taxon>
        <taxon>Dipterocarpaceae</taxon>
        <taxon>Rubroshorea</taxon>
    </lineage>
</organism>